<dbReference type="Proteomes" id="UP000507222">
    <property type="component" value="Unassembled WGS sequence"/>
</dbReference>
<accession>A0A6J5UTC4</accession>
<gene>
    <name evidence="2" type="ORF">CURHAP_LOCUS29810</name>
</gene>
<evidence type="ECO:0000313" key="2">
    <source>
        <dbReference type="EMBL" id="CAB4278554.1"/>
    </source>
</evidence>
<dbReference type="PANTHER" id="PTHR33784:SF10">
    <property type="entry name" value="F-BOX PROTEIN"/>
    <property type="match status" value="1"/>
</dbReference>
<dbReference type="Pfam" id="PF23310">
    <property type="entry name" value="TPR_27"/>
    <property type="match status" value="1"/>
</dbReference>
<evidence type="ECO:0000259" key="1">
    <source>
        <dbReference type="Pfam" id="PF23310"/>
    </source>
</evidence>
<proteinExistence type="predicted"/>
<dbReference type="PANTHER" id="PTHR33784">
    <property type="entry name" value="OS05G0482100 PROTEIN"/>
    <property type="match status" value="1"/>
</dbReference>
<organism evidence="2 3">
    <name type="scientific">Prunus armeniaca</name>
    <name type="common">Apricot</name>
    <name type="synonym">Armeniaca vulgaris</name>
    <dbReference type="NCBI Taxonomy" id="36596"/>
    <lineage>
        <taxon>Eukaryota</taxon>
        <taxon>Viridiplantae</taxon>
        <taxon>Streptophyta</taxon>
        <taxon>Embryophyta</taxon>
        <taxon>Tracheophyta</taxon>
        <taxon>Spermatophyta</taxon>
        <taxon>Magnoliopsida</taxon>
        <taxon>eudicotyledons</taxon>
        <taxon>Gunneridae</taxon>
        <taxon>Pentapetalae</taxon>
        <taxon>rosids</taxon>
        <taxon>fabids</taxon>
        <taxon>Rosales</taxon>
        <taxon>Rosaceae</taxon>
        <taxon>Amygdaloideae</taxon>
        <taxon>Amygdaleae</taxon>
        <taxon>Prunus</taxon>
    </lineage>
</organism>
<dbReference type="InterPro" id="IPR040338">
    <property type="entry name" value="At1g67623-like"/>
</dbReference>
<dbReference type="EMBL" id="CAEKDK010000004">
    <property type="protein sequence ID" value="CAB4278554.1"/>
    <property type="molecule type" value="Genomic_DNA"/>
</dbReference>
<dbReference type="InterPro" id="IPR057136">
    <property type="entry name" value="At2g35280_TPR_dom"/>
</dbReference>
<evidence type="ECO:0000313" key="3">
    <source>
        <dbReference type="Proteomes" id="UP000507222"/>
    </source>
</evidence>
<reference evidence="2 3" key="1">
    <citation type="submission" date="2020-05" db="EMBL/GenBank/DDBJ databases">
        <authorList>
            <person name="Campoy J."/>
            <person name="Schneeberger K."/>
            <person name="Spophaly S."/>
        </authorList>
    </citation>
    <scope>NUCLEOTIDE SEQUENCE [LARGE SCALE GENOMIC DNA]</scope>
    <source>
        <strain evidence="2">PruArmRojPasFocal</strain>
    </source>
</reference>
<feature type="domain" description="At2g35280-like TPR" evidence="1">
    <location>
        <begin position="26"/>
        <end position="119"/>
    </location>
</feature>
<protein>
    <recommendedName>
        <fullName evidence="1">At2g35280-like TPR domain-containing protein</fullName>
    </recommendedName>
</protein>
<name>A0A6J5UTC4_PRUAR</name>
<sequence>MLNDPEVWRTVSVEKYQWHPEWYEFYQEKLVEFLQKCKEHNNPEIIYREAITQFFIFKDDEVINNFRVAAKAGDMESSYIVGLLGLVNHTEGEEDAMELLCHLSKTKKIDMQACRESIMNRLMRYTISGLVTPPTLAKFTTDINFFLNCVNCEGNREWYFLRDMGGEYSYTIATWNCYEPCKWKRELYCFQCELREVYLLFNVFNSRSYGLTMCCEMGNCMFRFPKQSFVEDDRHPNVREVACCQSIRDYPFGQTGSEPSLIF</sequence>
<dbReference type="AlphaFoldDB" id="A0A6J5UTC4"/>